<evidence type="ECO:0000313" key="2">
    <source>
        <dbReference type="EMBL" id="MBP2417522.1"/>
    </source>
</evidence>
<dbReference type="EMBL" id="JAGIOB010000001">
    <property type="protein sequence ID" value="MBP2417522.1"/>
    <property type="molecule type" value="Genomic_DNA"/>
</dbReference>
<reference evidence="2 3" key="1">
    <citation type="submission" date="2021-03" db="EMBL/GenBank/DDBJ databases">
        <title>Sequencing the genomes of 1000 actinobacteria strains.</title>
        <authorList>
            <person name="Klenk H.-P."/>
        </authorList>
    </citation>
    <scope>NUCLEOTIDE SEQUENCE [LARGE SCALE GENOMIC DNA]</scope>
    <source>
        <strain evidence="2 3">DSM 12936</strain>
    </source>
</reference>
<keyword evidence="3" id="KW-1185">Reference proteome</keyword>
<dbReference type="RefSeq" id="WP_210056153.1">
    <property type="nucleotide sequence ID" value="NZ_BAAAMH010000003.1"/>
</dbReference>
<dbReference type="InterPro" id="IPR012495">
    <property type="entry name" value="TadE-like_dom"/>
</dbReference>
<accession>A0ABS4Z9X3</accession>
<name>A0ABS4Z9X3_9ACTN</name>
<organism evidence="2 3">
    <name type="scientific">Microlunatus capsulatus</name>
    <dbReference type="NCBI Taxonomy" id="99117"/>
    <lineage>
        <taxon>Bacteria</taxon>
        <taxon>Bacillati</taxon>
        <taxon>Actinomycetota</taxon>
        <taxon>Actinomycetes</taxon>
        <taxon>Propionibacteriales</taxon>
        <taxon>Propionibacteriaceae</taxon>
        <taxon>Microlunatus</taxon>
    </lineage>
</organism>
<feature type="domain" description="TadE-like" evidence="1">
    <location>
        <begin position="7"/>
        <end position="49"/>
    </location>
</feature>
<comment type="caution">
    <text evidence="2">The sequence shown here is derived from an EMBL/GenBank/DDBJ whole genome shotgun (WGS) entry which is preliminary data.</text>
</comment>
<dbReference type="Proteomes" id="UP000758168">
    <property type="component" value="Unassembled WGS sequence"/>
</dbReference>
<evidence type="ECO:0000259" key="1">
    <source>
        <dbReference type="Pfam" id="PF07811"/>
    </source>
</evidence>
<protein>
    <submittedName>
        <fullName evidence="2">Flp pilus assembly protein TadG</fullName>
    </submittedName>
</protein>
<evidence type="ECO:0000313" key="3">
    <source>
        <dbReference type="Proteomes" id="UP000758168"/>
    </source>
</evidence>
<dbReference type="Pfam" id="PF07811">
    <property type="entry name" value="TadE"/>
    <property type="match status" value="1"/>
</dbReference>
<proteinExistence type="predicted"/>
<gene>
    <name evidence="2" type="ORF">JOF54_002444</name>
</gene>
<sequence>MRRRDAGSASIETVALVPVVLVVLVLALQVLVMAYTAHAADQAARDAARAYSLDASATQAAAASVPGAVRVVDVVTFGPDHGARVTVEAPPMLFLADRRVSRTVVFP</sequence>